<name>A0A1H5T7F6_9PSEU</name>
<reference evidence="3 4" key="1">
    <citation type="submission" date="2016-10" db="EMBL/GenBank/DDBJ databases">
        <authorList>
            <person name="Varghese N."/>
            <person name="Submissions S."/>
        </authorList>
    </citation>
    <scope>NUCLEOTIDE SEQUENCE [LARGE SCALE GENOMIC DNA]</scope>
    <source>
        <strain evidence="4">ATCC 20501</strain>
        <strain evidence="2 3">CGMCC 4.3529</strain>
    </source>
</reference>
<proteinExistence type="predicted"/>
<evidence type="ECO:0000313" key="2">
    <source>
        <dbReference type="EMBL" id="SFC49261.1"/>
    </source>
</evidence>
<keyword evidence="3" id="KW-1185">Reference proteome</keyword>
<protein>
    <recommendedName>
        <fullName evidence="5">Substrate-binding family protein</fullName>
    </recommendedName>
</protein>
<gene>
    <name evidence="1" type="ORF">SAMN02982929_00149</name>
    <name evidence="2" type="ORF">SAMN05216506_101883</name>
</gene>
<dbReference type="Gene3D" id="3.40.50.2300">
    <property type="match status" value="1"/>
</dbReference>
<accession>A0A1I1JM71</accession>
<dbReference type="EMBL" id="FNVB01000002">
    <property type="protein sequence ID" value="SEF58726.1"/>
    <property type="molecule type" value="Genomic_DNA"/>
</dbReference>
<dbReference type="EMBL" id="FOME01000001">
    <property type="protein sequence ID" value="SFC49261.1"/>
    <property type="molecule type" value="Genomic_DNA"/>
</dbReference>
<dbReference type="SUPFAM" id="SSF53822">
    <property type="entry name" value="Periplasmic binding protein-like I"/>
    <property type="match status" value="1"/>
</dbReference>
<dbReference type="InterPro" id="IPR028082">
    <property type="entry name" value="Peripla_BP_I"/>
</dbReference>
<dbReference type="Proteomes" id="UP000199690">
    <property type="component" value="Unassembled WGS sequence"/>
</dbReference>
<organism evidence="1 4">
    <name type="scientific">Saccharopolyspora kobensis</name>
    <dbReference type="NCBI Taxonomy" id="146035"/>
    <lineage>
        <taxon>Bacteria</taxon>
        <taxon>Bacillati</taxon>
        <taxon>Actinomycetota</taxon>
        <taxon>Actinomycetes</taxon>
        <taxon>Pseudonocardiales</taxon>
        <taxon>Pseudonocardiaceae</taxon>
        <taxon>Saccharopolyspora</taxon>
    </lineage>
</organism>
<dbReference type="SMR" id="A0A1H5T7F6"/>
<dbReference type="AlphaFoldDB" id="A0A1H5T7F6"/>
<sequence>MRTKSPLIDTAELGWLGEFAEPAPHTTAELAAVIDLLPSRSIAVTVGHSRDDASRTATAAFSAAWRARGGTVLTTVDWPEVAASWLRAANRMTAGAPDAWVVAAAPLGFAQLARRLRHSTAWEPSRTVAFASLRDSRLPALAADLGGLRGATADGDTWEVRGRWVRTIATGRS</sequence>
<reference evidence="1" key="2">
    <citation type="submission" date="2016-10" db="EMBL/GenBank/DDBJ databases">
        <authorList>
            <person name="de Groot N.N."/>
        </authorList>
    </citation>
    <scope>NUCLEOTIDE SEQUENCE [LARGE SCALE GENOMIC DNA]</scope>
    <source>
        <strain evidence="1">ATCC 20501</strain>
    </source>
</reference>
<dbReference type="RefSeq" id="WP_235863001.1">
    <property type="nucleotide sequence ID" value="NZ_FNVB01000002.1"/>
</dbReference>
<accession>A0A1H5T7F6</accession>
<evidence type="ECO:0008006" key="5">
    <source>
        <dbReference type="Google" id="ProtNLM"/>
    </source>
</evidence>
<evidence type="ECO:0000313" key="4">
    <source>
        <dbReference type="Proteomes" id="UP000236729"/>
    </source>
</evidence>
<evidence type="ECO:0000313" key="3">
    <source>
        <dbReference type="Proteomes" id="UP000199690"/>
    </source>
</evidence>
<evidence type="ECO:0000313" key="1">
    <source>
        <dbReference type="EMBL" id="SEF58726.1"/>
    </source>
</evidence>
<dbReference type="Proteomes" id="UP000236729">
    <property type="component" value="Unassembled WGS sequence"/>
</dbReference>